<dbReference type="RefSeq" id="WP_208917725.1">
    <property type="nucleotide sequence ID" value="NZ_LT840184.1"/>
</dbReference>
<reference evidence="1 2" key="1">
    <citation type="submission" date="2017-04" db="EMBL/GenBank/DDBJ databases">
        <authorList>
            <person name="Afonso C.L."/>
            <person name="Miller P.J."/>
            <person name="Scott M.A."/>
            <person name="Spackman E."/>
            <person name="Goraichik I."/>
            <person name="Dimitrov K.M."/>
            <person name="Suarez D.L."/>
            <person name="Swayne D.E."/>
        </authorList>
    </citation>
    <scope>NUCLEOTIDE SEQUENCE [LARGE SCALE GENOMIC DNA]</scope>
    <source>
        <strain evidence="1 2">N3/975</strain>
    </source>
</reference>
<dbReference type="AlphaFoldDB" id="A0A1X7GI65"/>
<proteinExistence type="predicted"/>
<dbReference type="InterPro" id="IPR058926">
    <property type="entry name" value="YmzB-like"/>
</dbReference>
<protein>
    <submittedName>
        <fullName evidence="1">Uncharacterized protein</fullName>
    </submittedName>
</protein>
<sequence>MKHPLEDVSEWLQSHTNQNLLIQKREQDDLDQARLMLEFIGYQDGDNCSIDDYVACKALLLHGSGVVITDGHESPLPDSTFTLAVDGLSSVNVEDHQLTLQTGRGAYTIMPQ</sequence>
<name>A0A1X7GI65_9BACL</name>
<gene>
    <name evidence="1" type="ORF">SAMN05661091_0639</name>
</gene>
<dbReference type="Pfam" id="PF25846">
    <property type="entry name" value="YmzB"/>
    <property type="match status" value="1"/>
</dbReference>
<dbReference type="Proteomes" id="UP000192940">
    <property type="component" value="Chromosome I"/>
</dbReference>
<dbReference type="EMBL" id="LT840184">
    <property type="protein sequence ID" value="SMF70197.1"/>
    <property type="molecule type" value="Genomic_DNA"/>
</dbReference>
<keyword evidence="2" id="KW-1185">Reference proteome</keyword>
<evidence type="ECO:0000313" key="1">
    <source>
        <dbReference type="EMBL" id="SMF70197.1"/>
    </source>
</evidence>
<accession>A0A1X7GI65</accession>
<evidence type="ECO:0000313" key="2">
    <source>
        <dbReference type="Proteomes" id="UP000192940"/>
    </source>
</evidence>
<organism evidence="1 2">
    <name type="scientific">Paenibacillus uliginis N3/975</name>
    <dbReference type="NCBI Taxonomy" id="1313296"/>
    <lineage>
        <taxon>Bacteria</taxon>
        <taxon>Bacillati</taxon>
        <taxon>Bacillota</taxon>
        <taxon>Bacilli</taxon>
        <taxon>Bacillales</taxon>
        <taxon>Paenibacillaceae</taxon>
        <taxon>Paenibacillus</taxon>
    </lineage>
</organism>